<gene>
    <name evidence="2" type="ORF">AU252_19205</name>
</gene>
<organism evidence="2">
    <name type="scientific">Pseudarthrobacter sulfonivorans</name>
    <dbReference type="NCBI Taxonomy" id="121292"/>
    <lineage>
        <taxon>Bacteria</taxon>
        <taxon>Bacillati</taxon>
        <taxon>Actinomycetota</taxon>
        <taxon>Actinomycetes</taxon>
        <taxon>Micrococcales</taxon>
        <taxon>Micrococcaceae</taxon>
        <taxon>Pseudarthrobacter</taxon>
    </lineage>
</organism>
<dbReference type="KEGG" id="psul:AU252_19205"/>
<dbReference type="InterPro" id="IPR045063">
    <property type="entry name" value="Dynamin_N"/>
</dbReference>
<sequence length="571" mass="60426">MALLEAVRGDLPAVSLPLALADVEQARQDTRNAVAQLDDYILPRYRSLDAPLLAVVGGSTGAGKSTLVNALVGHAVTRSGAIRPTTGQPILLHHPADAGWFEGHRVLPTLNRIRGTVSTEPVPASRAGATPDAEAISSLVLVADKAVPQGIALLDAPDVDSISDDNRRLAGQLLAAADLWVFVTTANRYADAVPWKLLLDASSRDIMVAVVLDRVPAEAEAEVSADLRALLRQEGLGDAGLFIVPETDLDHLGMLPTSAVEPLRRWLQELAADAAGRSEIARRTLNGTVKALAGRVGAVAHAVQGQERAAASLRAGAEAAYRDAGVRILDATKDGALLRGEVLARWQDFVGTGEFFRALEQNIGRLRDRVGAFFRGEPTPAVRVEAAIETGLQAVILDEAANACEETDERWRSDPAGRELLGTEDLSGTSPGFADAAAAEIRAWQAGLMELIRTEGQGKRTQARWLSFGINGLGAALMIVVFSMTAGLTGLEIGVAGGTAVVGQKLLEAVFGEDAVRRLAQTARDDLHARCQRLLQAEQQKFLQRLPEGGADTGRILTDHAAALARLADKA</sequence>
<dbReference type="AlphaFoldDB" id="A0A0U3Q8E9"/>
<protein>
    <submittedName>
        <fullName evidence="2">ABC transporter</fullName>
    </submittedName>
</protein>
<accession>A0A0U3Q8E9</accession>
<reference evidence="2 3" key="1">
    <citation type="submission" date="2015-12" db="EMBL/GenBank/DDBJ databases">
        <authorList>
            <person name="Shamseldin A."/>
            <person name="Moawad H."/>
            <person name="Abd El-Rahim W.M."/>
            <person name="Sadowsky M.J."/>
        </authorList>
    </citation>
    <scope>NUCLEOTIDE SEQUENCE [LARGE SCALE GENOMIC DNA]</scope>
    <source>
        <strain evidence="2 3">Ar51</strain>
    </source>
</reference>
<feature type="domain" description="Dynamin N-terminal" evidence="1">
    <location>
        <begin position="55"/>
        <end position="190"/>
    </location>
</feature>
<dbReference type="SUPFAM" id="SSF52540">
    <property type="entry name" value="P-loop containing nucleoside triphosphate hydrolases"/>
    <property type="match status" value="1"/>
</dbReference>
<dbReference type="STRING" id="121292.AU252_19205"/>
<evidence type="ECO:0000259" key="1">
    <source>
        <dbReference type="Pfam" id="PF00350"/>
    </source>
</evidence>
<name>A0A0U3Q8E9_9MICC</name>
<evidence type="ECO:0000313" key="2">
    <source>
        <dbReference type="EMBL" id="ALV43022.1"/>
    </source>
</evidence>
<proteinExistence type="predicted"/>
<dbReference type="InterPro" id="IPR027417">
    <property type="entry name" value="P-loop_NTPase"/>
</dbReference>
<dbReference type="EMBL" id="CP013747">
    <property type="protein sequence ID" value="ALV43022.1"/>
    <property type="molecule type" value="Genomic_DNA"/>
</dbReference>
<dbReference type="Pfam" id="PF00350">
    <property type="entry name" value="Dynamin_N"/>
    <property type="match status" value="1"/>
</dbReference>
<dbReference type="RefSeq" id="WP_058932088.1">
    <property type="nucleotide sequence ID" value="NZ_CP013747.1"/>
</dbReference>
<dbReference type="Proteomes" id="UP000065151">
    <property type="component" value="Chromosome"/>
</dbReference>
<evidence type="ECO:0000313" key="3">
    <source>
        <dbReference type="Proteomes" id="UP000065151"/>
    </source>
</evidence>
<dbReference type="Gene3D" id="3.40.50.300">
    <property type="entry name" value="P-loop containing nucleotide triphosphate hydrolases"/>
    <property type="match status" value="1"/>
</dbReference>